<dbReference type="InterPro" id="IPR024633">
    <property type="entry name" value="DnaA_N_dom"/>
</dbReference>
<dbReference type="InterPro" id="IPR001957">
    <property type="entry name" value="Chromosome_initiator_DnaA"/>
</dbReference>
<feature type="domain" description="AAA+ ATPase" evidence="9">
    <location>
        <begin position="141"/>
        <end position="277"/>
    </location>
</feature>
<dbReference type="Pfam" id="PF11638">
    <property type="entry name" value="DnaA_N"/>
    <property type="match status" value="1"/>
</dbReference>
<comment type="similarity">
    <text evidence="1">Belongs to the DnaA family.</text>
</comment>
<dbReference type="GO" id="GO:0005886">
    <property type="term" value="C:plasma membrane"/>
    <property type="evidence" value="ECO:0007669"/>
    <property type="project" value="TreeGrafter"/>
</dbReference>
<dbReference type="InterPro" id="IPR038454">
    <property type="entry name" value="DnaA_N_sf"/>
</dbReference>
<evidence type="ECO:0000256" key="7">
    <source>
        <dbReference type="ARBA" id="ARBA00023125"/>
    </source>
</evidence>
<dbReference type="GO" id="GO:0006275">
    <property type="term" value="P:regulation of DNA replication"/>
    <property type="evidence" value="ECO:0007669"/>
    <property type="project" value="InterPro"/>
</dbReference>
<evidence type="ECO:0000256" key="1">
    <source>
        <dbReference type="ARBA" id="ARBA00006583"/>
    </source>
</evidence>
<name>A0A381UW26_9ZZZZ</name>
<evidence type="ECO:0000259" key="9">
    <source>
        <dbReference type="SMART" id="SM00382"/>
    </source>
</evidence>
<evidence type="ECO:0000259" key="10">
    <source>
        <dbReference type="SMART" id="SM00760"/>
    </source>
</evidence>
<dbReference type="NCBIfam" id="TIGR00362">
    <property type="entry name" value="DnaA"/>
    <property type="match status" value="1"/>
</dbReference>
<feature type="compositionally biased region" description="Polar residues" evidence="8">
    <location>
        <begin position="91"/>
        <end position="106"/>
    </location>
</feature>
<protein>
    <recommendedName>
        <fullName evidence="12">Chromosomal replication initiator protein DnaA</fullName>
    </recommendedName>
</protein>
<dbReference type="Gene3D" id="3.40.50.300">
    <property type="entry name" value="P-loop containing nucleotide triphosphate hydrolases"/>
    <property type="match status" value="1"/>
</dbReference>
<dbReference type="GO" id="GO:0008289">
    <property type="term" value="F:lipid binding"/>
    <property type="evidence" value="ECO:0007669"/>
    <property type="project" value="UniProtKB-KW"/>
</dbReference>
<dbReference type="SMART" id="SM00760">
    <property type="entry name" value="Bac_DnaA_C"/>
    <property type="match status" value="1"/>
</dbReference>
<dbReference type="Gene3D" id="1.10.8.60">
    <property type="match status" value="1"/>
</dbReference>
<keyword evidence="4" id="KW-0547">Nucleotide-binding</keyword>
<dbReference type="InterPro" id="IPR013159">
    <property type="entry name" value="DnaA_C"/>
</dbReference>
<dbReference type="SUPFAM" id="SSF48295">
    <property type="entry name" value="TrpR-like"/>
    <property type="match status" value="1"/>
</dbReference>
<dbReference type="InterPro" id="IPR010921">
    <property type="entry name" value="Trp_repressor/repl_initiator"/>
</dbReference>
<dbReference type="PANTHER" id="PTHR30050:SF2">
    <property type="entry name" value="CHROMOSOMAL REPLICATION INITIATOR PROTEIN DNAA"/>
    <property type="match status" value="1"/>
</dbReference>
<dbReference type="Gene3D" id="1.10.1750.10">
    <property type="match status" value="1"/>
</dbReference>
<evidence type="ECO:0000313" key="11">
    <source>
        <dbReference type="EMBL" id="SVA31808.1"/>
    </source>
</evidence>
<proteinExistence type="inferred from homology"/>
<dbReference type="PANTHER" id="PTHR30050">
    <property type="entry name" value="CHROMOSOMAL REPLICATION INITIATOR PROTEIN DNAA"/>
    <property type="match status" value="1"/>
</dbReference>
<dbReference type="SMART" id="SM00382">
    <property type="entry name" value="AAA"/>
    <property type="match status" value="1"/>
</dbReference>
<dbReference type="AlphaFoldDB" id="A0A381UW26"/>
<dbReference type="InterPro" id="IPR018312">
    <property type="entry name" value="Chromosome_initiator_DnaA_CS"/>
</dbReference>
<dbReference type="CDD" id="cd00009">
    <property type="entry name" value="AAA"/>
    <property type="match status" value="1"/>
</dbReference>
<dbReference type="PRINTS" id="PR00051">
    <property type="entry name" value="DNAA"/>
</dbReference>
<dbReference type="Pfam" id="PF08299">
    <property type="entry name" value="Bac_DnaA_C"/>
    <property type="match status" value="1"/>
</dbReference>
<dbReference type="GO" id="GO:0005524">
    <property type="term" value="F:ATP binding"/>
    <property type="evidence" value="ECO:0007669"/>
    <property type="project" value="UniProtKB-KW"/>
</dbReference>
<dbReference type="EMBL" id="UINC01007171">
    <property type="protein sequence ID" value="SVA31808.1"/>
    <property type="molecule type" value="Genomic_DNA"/>
</dbReference>
<keyword evidence="6" id="KW-0446">Lipid-binding</keyword>
<dbReference type="HAMAP" id="MF_00377">
    <property type="entry name" value="DnaA_bact"/>
    <property type="match status" value="1"/>
</dbReference>
<dbReference type="InterPro" id="IPR027417">
    <property type="entry name" value="P-loop_NTPase"/>
</dbReference>
<evidence type="ECO:0000256" key="8">
    <source>
        <dbReference type="SAM" id="MobiDB-lite"/>
    </source>
</evidence>
<evidence type="ECO:0000256" key="2">
    <source>
        <dbReference type="ARBA" id="ARBA00022490"/>
    </source>
</evidence>
<dbReference type="InterPro" id="IPR003593">
    <property type="entry name" value="AAA+_ATPase"/>
</dbReference>
<evidence type="ECO:0000256" key="3">
    <source>
        <dbReference type="ARBA" id="ARBA00022705"/>
    </source>
</evidence>
<dbReference type="PROSITE" id="PS01008">
    <property type="entry name" value="DNAA"/>
    <property type="match status" value="1"/>
</dbReference>
<keyword evidence="5" id="KW-0067">ATP-binding</keyword>
<keyword evidence="2" id="KW-0963">Cytoplasm</keyword>
<dbReference type="GO" id="GO:0003688">
    <property type="term" value="F:DNA replication origin binding"/>
    <property type="evidence" value="ECO:0007669"/>
    <property type="project" value="InterPro"/>
</dbReference>
<accession>A0A381UW26</accession>
<gene>
    <name evidence="11" type="ORF">METZ01_LOCUS84662</name>
</gene>
<dbReference type="SUPFAM" id="SSF52540">
    <property type="entry name" value="P-loop containing nucleoside triphosphate hydrolases"/>
    <property type="match status" value="1"/>
</dbReference>
<reference evidence="11" key="1">
    <citation type="submission" date="2018-05" db="EMBL/GenBank/DDBJ databases">
        <authorList>
            <person name="Lanie J.A."/>
            <person name="Ng W.-L."/>
            <person name="Kazmierczak K.M."/>
            <person name="Andrzejewski T.M."/>
            <person name="Davidsen T.M."/>
            <person name="Wayne K.J."/>
            <person name="Tettelin H."/>
            <person name="Glass J.I."/>
            <person name="Rusch D."/>
            <person name="Podicherti R."/>
            <person name="Tsui H.-C.T."/>
            <person name="Winkler M.E."/>
        </authorList>
    </citation>
    <scope>NUCLEOTIDE SEQUENCE</scope>
</reference>
<evidence type="ECO:0000256" key="4">
    <source>
        <dbReference type="ARBA" id="ARBA00022741"/>
    </source>
</evidence>
<keyword evidence="7" id="KW-0238">DNA-binding</keyword>
<evidence type="ECO:0000256" key="6">
    <source>
        <dbReference type="ARBA" id="ARBA00023121"/>
    </source>
</evidence>
<dbReference type="InterPro" id="IPR020591">
    <property type="entry name" value="Chromosome_initiator_DnaA-like"/>
</dbReference>
<dbReference type="CDD" id="cd06571">
    <property type="entry name" value="Bac_DnaA_C"/>
    <property type="match status" value="1"/>
</dbReference>
<dbReference type="FunFam" id="3.40.50.300:FF:000668">
    <property type="entry name" value="Chromosomal replication initiator protein DnaA"/>
    <property type="match status" value="1"/>
</dbReference>
<evidence type="ECO:0000256" key="5">
    <source>
        <dbReference type="ARBA" id="ARBA00022840"/>
    </source>
</evidence>
<dbReference type="GO" id="GO:0006270">
    <property type="term" value="P:DNA replication initiation"/>
    <property type="evidence" value="ECO:0007669"/>
    <property type="project" value="InterPro"/>
</dbReference>
<dbReference type="Pfam" id="PF00308">
    <property type="entry name" value="Bac_DnaA"/>
    <property type="match status" value="1"/>
</dbReference>
<keyword evidence="3" id="KW-0235">DNA replication</keyword>
<feature type="region of interest" description="Disordered" evidence="8">
    <location>
        <begin position="87"/>
        <end position="106"/>
    </location>
</feature>
<evidence type="ECO:0008006" key="12">
    <source>
        <dbReference type="Google" id="ProtNLM"/>
    </source>
</evidence>
<sequence>MSYQSLWNLTYSKLKESLPDHAINTWFEPVVPIAMADGELILEVPNQFFYEWIDSHYRQNISGALNEVTNERTRYRFIVSTQGQKKELDDLNSSKPKNSSNTLHPTNVNTQYTFESFIEGENNEFAKTAAQSVAAEPGKGSFNPLIIYGGVGLGKTHLIHAIGNRVFQNNPAANVVIVTSEKFTLDFVNSLRKNRTIEFAQQYRNSDVLLIDDIQFFRGKEQTQEQFFHTFNVLYQSGKQIVMTADKYPGEMKGLKERLLSRFQSGLSVDVQPPNFEVRVAILLDKAEQNGLALDYDIIEFIARHIKNNVRDLEGAIIRILAKSSLMNKEIDFSLVKDVIKERVGSSFSSNLSIEDIVRKVSEVSRIPEKEIIGKSRKMEFVEARQISMYLCRDIMETSLNNIGVYFGGRDHTTVMHAVKTINDKKLKDVRIKKMVESLKQELDFTFV</sequence>
<dbReference type="InterPro" id="IPR013317">
    <property type="entry name" value="DnaA_dom"/>
</dbReference>
<feature type="domain" description="Chromosomal replication initiator DnaA C-terminal" evidence="10">
    <location>
        <begin position="353"/>
        <end position="422"/>
    </location>
</feature>
<organism evidence="11">
    <name type="scientific">marine metagenome</name>
    <dbReference type="NCBI Taxonomy" id="408172"/>
    <lineage>
        <taxon>unclassified sequences</taxon>
        <taxon>metagenomes</taxon>
        <taxon>ecological metagenomes</taxon>
    </lineage>
</organism>
<dbReference type="Gene3D" id="3.30.300.180">
    <property type="match status" value="1"/>
</dbReference>